<dbReference type="InterPro" id="IPR027417">
    <property type="entry name" value="P-loop_NTPase"/>
</dbReference>
<gene>
    <name evidence="1" type="ORF">IQ22_00694</name>
</gene>
<dbReference type="RefSeq" id="WP_145138057.1">
    <property type="nucleotide sequence ID" value="NZ_VLKY01000002.1"/>
</dbReference>
<dbReference type="PIRSF" id="PIRSF037081">
    <property type="entry name" value="P-loop_All4644_prd"/>
    <property type="match status" value="1"/>
</dbReference>
<dbReference type="GO" id="GO:0006281">
    <property type="term" value="P:DNA repair"/>
    <property type="evidence" value="ECO:0007669"/>
    <property type="project" value="TreeGrafter"/>
</dbReference>
<keyword evidence="2" id="KW-1185">Reference proteome</keyword>
<dbReference type="OrthoDB" id="8564590at2"/>
<keyword evidence="1" id="KW-0808">Transferase</keyword>
<evidence type="ECO:0000313" key="2">
    <source>
        <dbReference type="Proteomes" id="UP000316905"/>
    </source>
</evidence>
<sequence length="145" mass="16745">MELIVFIGIQAAGKSTFYQRCFFDTHVRINRDMLRTKHRERVLLEACLAARQRLVVDNTNPTAAERARYIAPARSAGFTVKGYFFEPDPRGCEARNQARARQVPPAGLFGTLKRLERPHYSEGFDELYRVVLQPDGRFRISPYRP</sequence>
<dbReference type="Pfam" id="PF13671">
    <property type="entry name" value="AAA_33"/>
    <property type="match status" value="1"/>
</dbReference>
<dbReference type="EMBL" id="VLKY01000002">
    <property type="protein sequence ID" value="TWI57477.1"/>
    <property type="molecule type" value="Genomic_DNA"/>
</dbReference>
<dbReference type="PANTHER" id="PTHR12083">
    <property type="entry name" value="BIFUNCTIONAL POLYNUCLEOTIDE PHOSPHATASE/KINASE"/>
    <property type="match status" value="1"/>
</dbReference>
<dbReference type="Proteomes" id="UP000316905">
    <property type="component" value="Unassembled WGS sequence"/>
</dbReference>
<accession>A0A562QL44</accession>
<dbReference type="PANTHER" id="PTHR12083:SF9">
    <property type="entry name" value="BIFUNCTIONAL POLYNUCLEOTIDE PHOSPHATASE_KINASE"/>
    <property type="match status" value="1"/>
</dbReference>
<protein>
    <submittedName>
        <fullName evidence="1">Putative kinase</fullName>
    </submittedName>
</protein>
<comment type="caution">
    <text evidence="1">The sequence shown here is derived from an EMBL/GenBank/DDBJ whole genome shotgun (WGS) entry which is preliminary data.</text>
</comment>
<dbReference type="GO" id="GO:0046403">
    <property type="term" value="F:polynucleotide 3'-phosphatase activity"/>
    <property type="evidence" value="ECO:0007669"/>
    <property type="project" value="TreeGrafter"/>
</dbReference>
<dbReference type="SUPFAM" id="SSF52540">
    <property type="entry name" value="P-loop containing nucleoside triphosphate hydrolases"/>
    <property type="match status" value="1"/>
</dbReference>
<organism evidence="1 2">
    <name type="scientific">Pseudomonas duriflava</name>
    <dbReference type="NCBI Taxonomy" id="459528"/>
    <lineage>
        <taxon>Bacteria</taxon>
        <taxon>Pseudomonadati</taxon>
        <taxon>Pseudomonadota</taxon>
        <taxon>Gammaproteobacteria</taxon>
        <taxon>Pseudomonadales</taxon>
        <taxon>Pseudomonadaceae</taxon>
        <taxon>Pseudomonas</taxon>
    </lineage>
</organism>
<reference evidence="1 2" key="1">
    <citation type="journal article" date="2015" name="Stand. Genomic Sci.">
        <title>Genomic Encyclopedia of Bacterial and Archaeal Type Strains, Phase III: the genomes of soil and plant-associated and newly described type strains.</title>
        <authorList>
            <person name="Whitman W.B."/>
            <person name="Woyke T."/>
            <person name="Klenk H.P."/>
            <person name="Zhou Y."/>
            <person name="Lilburn T.G."/>
            <person name="Beck B.J."/>
            <person name="De Vos P."/>
            <person name="Vandamme P."/>
            <person name="Eisen J.A."/>
            <person name="Garrity G."/>
            <person name="Hugenholtz P."/>
            <person name="Kyrpides N.C."/>
        </authorList>
    </citation>
    <scope>NUCLEOTIDE SEQUENCE [LARGE SCALE GENOMIC DNA]</scope>
    <source>
        <strain evidence="1 2">CGMCC 1.6858</strain>
    </source>
</reference>
<dbReference type="GO" id="GO:0003690">
    <property type="term" value="F:double-stranded DNA binding"/>
    <property type="evidence" value="ECO:0007669"/>
    <property type="project" value="TreeGrafter"/>
</dbReference>
<keyword evidence="1" id="KW-0418">Kinase</keyword>
<dbReference type="Gene3D" id="3.40.50.300">
    <property type="entry name" value="P-loop containing nucleotide triphosphate hydrolases"/>
    <property type="match status" value="1"/>
</dbReference>
<evidence type="ECO:0000313" key="1">
    <source>
        <dbReference type="EMBL" id="TWI57477.1"/>
    </source>
</evidence>
<dbReference type="GO" id="GO:0046404">
    <property type="term" value="F:ATP-dependent polydeoxyribonucleotide 5'-hydroxyl-kinase activity"/>
    <property type="evidence" value="ECO:0007669"/>
    <property type="project" value="TreeGrafter"/>
</dbReference>
<proteinExistence type="predicted"/>
<dbReference type="AlphaFoldDB" id="A0A562QL44"/>
<name>A0A562QL44_9PSED</name>
<dbReference type="InterPro" id="IPR017101">
    <property type="entry name" value="P-loop_ATP/GTP-bd_All4644_prd"/>
</dbReference>